<dbReference type="AlphaFoldDB" id="A0A3M7SSQ0"/>
<dbReference type="Proteomes" id="UP000276133">
    <property type="component" value="Unassembled WGS sequence"/>
</dbReference>
<comment type="caution">
    <text evidence="1">The sequence shown here is derived from an EMBL/GenBank/DDBJ whole genome shotgun (WGS) entry which is preliminary data.</text>
</comment>
<evidence type="ECO:0000313" key="1">
    <source>
        <dbReference type="EMBL" id="RNA38660.1"/>
    </source>
</evidence>
<keyword evidence="2" id="KW-1185">Reference proteome</keyword>
<sequence>MALICQKETNLNRTELILLIFRRFILQHTASWSETALVLGCNFADFLISLRCAEVWIDLPKILV</sequence>
<protein>
    <submittedName>
        <fullName evidence="1">Uncharacterized protein</fullName>
    </submittedName>
</protein>
<reference evidence="1 2" key="1">
    <citation type="journal article" date="2018" name="Sci. Rep.">
        <title>Genomic signatures of local adaptation to the degree of environmental predictability in rotifers.</title>
        <authorList>
            <person name="Franch-Gras L."/>
            <person name="Hahn C."/>
            <person name="Garcia-Roger E.M."/>
            <person name="Carmona M.J."/>
            <person name="Serra M."/>
            <person name="Gomez A."/>
        </authorList>
    </citation>
    <scope>NUCLEOTIDE SEQUENCE [LARGE SCALE GENOMIC DNA]</scope>
    <source>
        <strain evidence="1">HYR1</strain>
    </source>
</reference>
<organism evidence="1 2">
    <name type="scientific">Brachionus plicatilis</name>
    <name type="common">Marine rotifer</name>
    <name type="synonym">Brachionus muelleri</name>
    <dbReference type="NCBI Taxonomy" id="10195"/>
    <lineage>
        <taxon>Eukaryota</taxon>
        <taxon>Metazoa</taxon>
        <taxon>Spiralia</taxon>
        <taxon>Gnathifera</taxon>
        <taxon>Rotifera</taxon>
        <taxon>Eurotatoria</taxon>
        <taxon>Monogononta</taxon>
        <taxon>Pseudotrocha</taxon>
        <taxon>Ploima</taxon>
        <taxon>Brachionidae</taxon>
        <taxon>Brachionus</taxon>
    </lineage>
</organism>
<gene>
    <name evidence="1" type="ORF">BpHYR1_045103</name>
</gene>
<name>A0A3M7SSQ0_BRAPC</name>
<proteinExistence type="predicted"/>
<accession>A0A3M7SSQ0</accession>
<dbReference type="EMBL" id="REGN01000844">
    <property type="protein sequence ID" value="RNA38660.1"/>
    <property type="molecule type" value="Genomic_DNA"/>
</dbReference>
<evidence type="ECO:0000313" key="2">
    <source>
        <dbReference type="Proteomes" id="UP000276133"/>
    </source>
</evidence>